<proteinExistence type="predicted"/>
<dbReference type="AlphaFoldDB" id="A0AAE4K6V6"/>
<name>A0AAE4K6V6_9BURK</name>
<reference evidence="1" key="1">
    <citation type="submission" date="2023-02" db="EMBL/GenBank/DDBJ databases">
        <title>Description of Herbaspirillum huttiense subsp. nephrolepsisexaltata and Herbaspirillum huttiense subsp. lycopersicon.</title>
        <authorList>
            <person name="Poudel M."/>
            <person name="Sharma A."/>
            <person name="Goss E."/>
            <person name="Tapia J.H."/>
            <person name="Harmon C.M."/>
            <person name="Jones J.B."/>
        </authorList>
    </citation>
    <scope>NUCLEOTIDE SEQUENCE</scope>
    <source>
        <strain evidence="1">NC40101</strain>
    </source>
</reference>
<gene>
    <name evidence="1" type="ORF">RJN63_28960</name>
</gene>
<evidence type="ECO:0000313" key="1">
    <source>
        <dbReference type="EMBL" id="MDT0340890.1"/>
    </source>
</evidence>
<organism evidence="1">
    <name type="scientific">Herbaspirillum huttiense subsp. nephrolepidis</name>
    <dbReference type="NCBI Taxonomy" id="3075126"/>
    <lineage>
        <taxon>Bacteria</taxon>
        <taxon>Pseudomonadati</taxon>
        <taxon>Pseudomonadota</taxon>
        <taxon>Betaproteobacteria</taxon>
        <taxon>Burkholderiales</taxon>
        <taxon>Oxalobacteraceae</taxon>
        <taxon>Herbaspirillum</taxon>
    </lineage>
</organism>
<sequence>MADVEAARLTSPEMVMRALNFLPDDESDGHGFLILIRRWPSVKDALRN</sequence>
<dbReference type="EMBL" id="JAVRAA010000030">
    <property type="protein sequence ID" value="MDT0340890.1"/>
    <property type="molecule type" value="Genomic_DNA"/>
</dbReference>
<comment type="caution">
    <text evidence="1">The sequence shown here is derived from an EMBL/GenBank/DDBJ whole genome shotgun (WGS) entry which is preliminary data.</text>
</comment>
<dbReference type="RefSeq" id="WP_310839102.1">
    <property type="nucleotide sequence ID" value="NZ_JAVLSM010000027.1"/>
</dbReference>
<accession>A0AAE4K6V6</accession>
<protein>
    <submittedName>
        <fullName evidence="1">Uncharacterized protein</fullName>
    </submittedName>
</protein>